<dbReference type="PANTHER" id="PTHR10434">
    <property type="entry name" value="1-ACYL-SN-GLYCEROL-3-PHOSPHATE ACYLTRANSFERASE"/>
    <property type="match status" value="1"/>
</dbReference>
<evidence type="ECO:0000259" key="3">
    <source>
        <dbReference type="SMART" id="SM00563"/>
    </source>
</evidence>
<comment type="caution">
    <text evidence="4">The sequence shown here is derived from an EMBL/GenBank/DDBJ whole genome shotgun (WGS) entry which is preliminary data.</text>
</comment>
<dbReference type="InterPro" id="IPR002123">
    <property type="entry name" value="Plipid/glycerol_acylTrfase"/>
</dbReference>
<keyword evidence="2 4" id="KW-0012">Acyltransferase</keyword>
<keyword evidence="1 4" id="KW-0808">Transferase</keyword>
<dbReference type="GO" id="GO:0006654">
    <property type="term" value="P:phosphatidic acid biosynthetic process"/>
    <property type="evidence" value="ECO:0007669"/>
    <property type="project" value="TreeGrafter"/>
</dbReference>
<accession>A0A938XVX9</accession>
<organism evidence="4 5">
    <name type="scientific">Brevibacillus fulvus</name>
    <dbReference type="NCBI Taxonomy" id="1125967"/>
    <lineage>
        <taxon>Bacteria</taxon>
        <taxon>Bacillati</taxon>
        <taxon>Bacillota</taxon>
        <taxon>Bacilli</taxon>
        <taxon>Bacillales</taxon>
        <taxon>Paenibacillaceae</taxon>
        <taxon>Brevibacillus</taxon>
    </lineage>
</organism>
<dbReference type="EMBL" id="JAFBEB010000001">
    <property type="protein sequence ID" value="MBM7588688.1"/>
    <property type="molecule type" value="Genomic_DNA"/>
</dbReference>
<evidence type="ECO:0000256" key="2">
    <source>
        <dbReference type="ARBA" id="ARBA00023315"/>
    </source>
</evidence>
<dbReference type="GO" id="GO:0003841">
    <property type="term" value="F:1-acylglycerol-3-phosphate O-acyltransferase activity"/>
    <property type="evidence" value="ECO:0007669"/>
    <property type="project" value="UniProtKB-EC"/>
</dbReference>
<dbReference type="CDD" id="cd07989">
    <property type="entry name" value="LPLAT_AGPAT-like"/>
    <property type="match status" value="1"/>
</dbReference>
<dbReference type="PANTHER" id="PTHR10434:SF11">
    <property type="entry name" value="1-ACYL-SN-GLYCEROL-3-PHOSPHATE ACYLTRANSFERASE"/>
    <property type="match status" value="1"/>
</dbReference>
<dbReference type="Proteomes" id="UP000717624">
    <property type="component" value="Unassembled WGS sequence"/>
</dbReference>
<evidence type="ECO:0000313" key="4">
    <source>
        <dbReference type="EMBL" id="MBM7588688.1"/>
    </source>
</evidence>
<reference evidence="4" key="1">
    <citation type="submission" date="2021-01" db="EMBL/GenBank/DDBJ databases">
        <title>Genomic Encyclopedia of Type Strains, Phase IV (KMG-IV): sequencing the most valuable type-strain genomes for metagenomic binning, comparative biology and taxonomic classification.</title>
        <authorList>
            <person name="Goeker M."/>
        </authorList>
    </citation>
    <scope>NUCLEOTIDE SEQUENCE</scope>
    <source>
        <strain evidence="4">DSM 25523</strain>
    </source>
</reference>
<name>A0A938XVX9_9BACL</name>
<evidence type="ECO:0000313" key="5">
    <source>
        <dbReference type="Proteomes" id="UP000717624"/>
    </source>
</evidence>
<sequence>MEHIPKEGPVILCSNHISVLDPPLIGSCFRRKIHYMAKEELFRIPVLSFLIKKFGAFPVKRGVGDRTALRSALQLLEQGKLFGIFPEGTRSKDGRLGKGYTGVGLIVHKSDAPVIPVAIIGSYRLFQPLTVVFGKPIDFYQQRAMSASADTYKLTTEKIMAEIQTLLDRHRL</sequence>
<dbReference type="Pfam" id="PF01553">
    <property type="entry name" value="Acyltransferase"/>
    <property type="match status" value="1"/>
</dbReference>
<feature type="domain" description="Phospholipid/glycerol acyltransferase" evidence="3">
    <location>
        <begin position="10"/>
        <end position="122"/>
    </location>
</feature>
<dbReference type="SUPFAM" id="SSF69593">
    <property type="entry name" value="Glycerol-3-phosphate (1)-acyltransferase"/>
    <property type="match status" value="1"/>
</dbReference>
<dbReference type="SMART" id="SM00563">
    <property type="entry name" value="PlsC"/>
    <property type="match status" value="1"/>
</dbReference>
<evidence type="ECO:0000256" key="1">
    <source>
        <dbReference type="ARBA" id="ARBA00022679"/>
    </source>
</evidence>
<proteinExistence type="predicted"/>
<keyword evidence="5" id="KW-1185">Reference proteome</keyword>
<protein>
    <submittedName>
        <fullName evidence="4">1-acyl-sn-glycerol-3-phosphate acyltransferase</fullName>
        <ecNumber evidence="4">2.3.1.51</ecNumber>
    </submittedName>
</protein>
<dbReference type="EC" id="2.3.1.51" evidence="4"/>
<dbReference type="AlphaFoldDB" id="A0A938XVX9"/>
<gene>
    <name evidence="4" type="ORF">JOD01_000274</name>
</gene>